<dbReference type="SUPFAM" id="SSF111369">
    <property type="entry name" value="HlyD-like secretion proteins"/>
    <property type="match status" value="1"/>
</dbReference>
<feature type="coiled-coil region" evidence="1">
    <location>
        <begin position="85"/>
        <end position="115"/>
    </location>
</feature>
<dbReference type="InterPro" id="IPR058625">
    <property type="entry name" value="MdtA-like_BSH"/>
</dbReference>
<keyword evidence="5" id="KW-1185">Reference proteome</keyword>
<feature type="signal peptide" evidence="2">
    <location>
        <begin position="1"/>
        <end position="22"/>
    </location>
</feature>
<dbReference type="PANTHER" id="PTHR30469">
    <property type="entry name" value="MULTIDRUG RESISTANCE PROTEIN MDTA"/>
    <property type="match status" value="1"/>
</dbReference>
<dbReference type="Proteomes" id="UP000002586">
    <property type="component" value="Chromosome"/>
</dbReference>
<protein>
    <submittedName>
        <fullName evidence="4">RND multidrug efflux membrane fusion protein MexE</fullName>
    </submittedName>
</protein>
<evidence type="ECO:0000256" key="2">
    <source>
        <dbReference type="SAM" id="SignalP"/>
    </source>
</evidence>
<dbReference type="RefSeq" id="WP_011713982.1">
    <property type="nucleotide sequence ID" value="NC_008576.1"/>
</dbReference>
<evidence type="ECO:0000259" key="3">
    <source>
        <dbReference type="Pfam" id="PF25917"/>
    </source>
</evidence>
<dbReference type="Pfam" id="PF25917">
    <property type="entry name" value="BSH_RND"/>
    <property type="match status" value="1"/>
</dbReference>
<dbReference type="KEGG" id="mgm:Mmc1_2361"/>
<dbReference type="Gene3D" id="2.40.50.100">
    <property type="match status" value="1"/>
</dbReference>
<accession>A0LA68</accession>
<keyword evidence="2" id="KW-0732">Signal</keyword>
<reference evidence="4 5" key="2">
    <citation type="journal article" date="2012" name="Int. J. Syst. Evol. Microbiol.">
        <title>Magnetococcus marinus gen. nov., sp. nov., a marine, magnetotactic bacterium that represents a novel lineage (Magnetococcaceae fam. nov.; Magnetococcales ord. nov.) at the base of the Alphaproteobacteria.</title>
        <authorList>
            <person name="Bazylinski D.A."/>
            <person name="Williams T.J."/>
            <person name="Lefevre C.T."/>
            <person name="Berg R.J."/>
            <person name="Zhang C.L."/>
            <person name="Bowser S.S."/>
            <person name="Dean A.J."/>
            <person name="Beveridge T.J."/>
        </authorList>
    </citation>
    <scope>NUCLEOTIDE SEQUENCE [LARGE SCALE GENOMIC DNA]</scope>
    <source>
        <strain evidence="5">ATCC BAA-1437 / JCM 17883 / MC-1</strain>
    </source>
</reference>
<sequence precursor="true">MLRNKIFTAVAGVWLTFSVAHGAERQLSFAVDGVVTRLLVKPGMQVQAGTPLAELDRRVFQAELEAATQQHKAATLNYELAQQGWQRLRQLYDDLNASKQELEEAQLLLARAKAEQAATHRDLTLAQWRLGYSQLVAPTAGRIQAIPGFVGQVLNAQSGMAPVIILETNIKE</sequence>
<dbReference type="HOGENOM" id="CLU_1553413_0_0_5"/>
<dbReference type="EMBL" id="CP000471">
    <property type="protein sequence ID" value="ABK44861.1"/>
    <property type="molecule type" value="Genomic_DNA"/>
</dbReference>
<evidence type="ECO:0000313" key="4">
    <source>
        <dbReference type="EMBL" id="ABK44861.1"/>
    </source>
</evidence>
<reference evidence="5" key="1">
    <citation type="journal article" date="2009" name="Appl. Environ. Microbiol.">
        <title>Complete genome sequence of the chemolithoautotrophic marine magnetotactic coccus strain MC-1.</title>
        <authorList>
            <person name="Schubbe S."/>
            <person name="Williams T.J."/>
            <person name="Xie G."/>
            <person name="Kiss H.E."/>
            <person name="Brettin T.S."/>
            <person name="Martinez D."/>
            <person name="Ross C.A."/>
            <person name="Schuler D."/>
            <person name="Cox B.L."/>
            <person name="Nealson K.H."/>
            <person name="Bazylinski D.A."/>
        </authorList>
    </citation>
    <scope>NUCLEOTIDE SEQUENCE [LARGE SCALE GENOMIC DNA]</scope>
    <source>
        <strain evidence="5">ATCC BAA-1437 / JCM 17883 / MC-1</strain>
    </source>
</reference>
<evidence type="ECO:0000313" key="5">
    <source>
        <dbReference type="Proteomes" id="UP000002586"/>
    </source>
</evidence>
<keyword evidence="1" id="KW-0175">Coiled coil</keyword>
<proteinExistence type="predicted"/>
<gene>
    <name evidence="4" type="ordered locus">Mmc1_2361</name>
</gene>
<dbReference type="Gene3D" id="1.10.287.470">
    <property type="entry name" value="Helix hairpin bin"/>
    <property type="match status" value="1"/>
</dbReference>
<organism evidence="4 5">
    <name type="scientific">Magnetococcus marinus (strain ATCC BAA-1437 / JCM 17883 / MC-1)</name>
    <dbReference type="NCBI Taxonomy" id="156889"/>
    <lineage>
        <taxon>Bacteria</taxon>
        <taxon>Pseudomonadati</taxon>
        <taxon>Pseudomonadota</taxon>
        <taxon>Magnetococcia</taxon>
        <taxon>Magnetococcales</taxon>
        <taxon>Magnetococcaceae</taxon>
        <taxon>Magnetococcus</taxon>
    </lineage>
</organism>
<dbReference type="GO" id="GO:0015562">
    <property type="term" value="F:efflux transmembrane transporter activity"/>
    <property type="evidence" value="ECO:0007669"/>
    <property type="project" value="TreeGrafter"/>
</dbReference>
<feature type="domain" description="Multidrug resistance protein MdtA-like barrel-sandwich hybrid" evidence="3">
    <location>
        <begin position="31"/>
        <end position="159"/>
    </location>
</feature>
<dbReference type="GO" id="GO:1990281">
    <property type="term" value="C:efflux pump complex"/>
    <property type="evidence" value="ECO:0007669"/>
    <property type="project" value="TreeGrafter"/>
</dbReference>
<dbReference type="STRING" id="156889.Mmc1_2361"/>
<dbReference type="OrthoDB" id="7422354at2"/>
<dbReference type="AlphaFoldDB" id="A0LA68"/>
<dbReference type="eggNOG" id="COG0845">
    <property type="taxonomic scope" value="Bacteria"/>
</dbReference>
<evidence type="ECO:0000256" key="1">
    <source>
        <dbReference type="SAM" id="Coils"/>
    </source>
</evidence>
<name>A0LA68_MAGMM</name>
<feature type="chain" id="PRO_5002626021" evidence="2">
    <location>
        <begin position="23"/>
        <end position="172"/>
    </location>
</feature>